<evidence type="ECO:0000313" key="1">
    <source>
        <dbReference type="EMBL" id="EHO63758.1"/>
    </source>
</evidence>
<sequence>MASKLKQLWWLMLIFAVCNVVMAVMLYQSSSPEPVNEDVVPVAAKNVYSIGILQSDDLAEQNKMTAGVLAALEAEGYSKGGRAKIDIVQAKGNDKKLEASAKKFARDKKDLIIAIGTDSAKAAVKATKNIPIVGVGVMNFKKDKDFAGHRNLTGIMDNPAILTQIRMASRCMSVKKLGILYNPGDAAASLQVEILREVAAQKGISLYEVAYQPDKAAEPQIQKLVGHITALYVPEDTDLLTHFDDIVKVMNGANIPIIGEQSEMVRRGALISVSPSYYRMGFSGGRMAASLLKGDLIPEDIPIMRQQDPDIVINMKQVNALNIPLPGDLWQRSRKLYLYDGQPARP</sequence>
<reference evidence="1 2" key="1">
    <citation type="submission" date="2011-11" db="EMBL/GenBank/DDBJ databases">
        <title>The Genome Sequence of Dialister succinatiphilus YIT 11850.</title>
        <authorList>
            <consortium name="The Broad Institute Genome Sequencing Platform"/>
            <person name="Earl A."/>
            <person name="Ward D."/>
            <person name="Feldgarden M."/>
            <person name="Gevers D."/>
            <person name="Morotomi M."/>
            <person name="Young S.K."/>
            <person name="Zeng Q."/>
            <person name="Gargeya S."/>
            <person name="Fitzgerald M."/>
            <person name="Haas B."/>
            <person name="Abouelleil A."/>
            <person name="Alvarado L."/>
            <person name="Arachchi H.M."/>
            <person name="Berlin A."/>
            <person name="Brown A."/>
            <person name="Chapman S.B."/>
            <person name="Dunbar C."/>
            <person name="Gearin G."/>
            <person name="Goldberg J."/>
            <person name="Griggs A."/>
            <person name="Gujja S."/>
            <person name="Heiman D."/>
            <person name="Howarth C."/>
            <person name="Lui A."/>
            <person name="MacDonald P.J.P."/>
            <person name="Montmayeur A."/>
            <person name="Murphy C."/>
            <person name="Neiman D."/>
            <person name="Pearson M."/>
            <person name="Priest M."/>
            <person name="Roberts A."/>
            <person name="Saif S."/>
            <person name="Shea T."/>
            <person name="Sisk P."/>
            <person name="Stolte C."/>
            <person name="Sykes S."/>
            <person name="Wortman J."/>
            <person name="Nusbaum C."/>
            <person name="Birren B."/>
        </authorList>
    </citation>
    <scope>NUCLEOTIDE SEQUENCE [LARGE SCALE GENOMIC DNA]</scope>
    <source>
        <strain evidence="1 2">YIT 11850</strain>
    </source>
</reference>
<dbReference type="PANTHER" id="PTHR35271:SF1">
    <property type="entry name" value="ABC TRANSPORTER, SUBSTRATE-BINDING LIPOPROTEIN"/>
    <property type="match status" value="1"/>
</dbReference>
<evidence type="ECO:0008006" key="3">
    <source>
        <dbReference type="Google" id="ProtNLM"/>
    </source>
</evidence>
<dbReference type="AlphaFoldDB" id="H1CY91"/>
<dbReference type="HOGENOM" id="CLU_058196_1_0_9"/>
<dbReference type="eggNOG" id="COG2984">
    <property type="taxonomic scope" value="Bacteria"/>
</dbReference>
<dbReference type="STRING" id="742743.HMPREF9453_00329"/>
<dbReference type="EMBL" id="ADLT01000009">
    <property type="protein sequence ID" value="EHO63758.1"/>
    <property type="molecule type" value="Genomic_DNA"/>
</dbReference>
<dbReference type="Pfam" id="PF04392">
    <property type="entry name" value="ABC_sub_bind"/>
    <property type="match status" value="1"/>
</dbReference>
<dbReference type="Gene3D" id="3.40.50.2300">
    <property type="match status" value="2"/>
</dbReference>
<accession>H1CY91</accession>
<gene>
    <name evidence="1" type="ORF">HMPREF9453_00329</name>
</gene>
<name>H1CY91_9FIRM</name>
<dbReference type="InterPro" id="IPR007487">
    <property type="entry name" value="ABC_transpt-TYRBP-like"/>
</dbReference>
<dbReference type="PANTHER" id="PTHR35271">
    <property type="entry name" value="ABC TRANSPORTER, SUBSTRATE-BINDING LIPOPROTEIN-RELATED"/>
    <property type="match status" value="1"/>
</dbReference>
<organism evidence="1 2">
    <name type="scientific">Dialister succinatiphilus YIT 11850</name>
    <dbReference type="NCBI Taxonomy" id="742743"/>
    <lineage>
        <taxon>Bacteria</taxon>
        <taxon>Bacillati</taxon>
        <taxon>Bacillota</taxon>
        <taxon>Negativicutes</taxon>
        <taxon>Veillonellales</taxon>
        <taxon>Veillonellaceae</taxon>
        <taxon>Dialister</taxon>
    </lineage>
</organism>
<evidence type="ECO:0000313" key="2">
    <source>
        <dbReference type="Proteomes" id="UP000003277"/>
    </source>
</evidence>
<dbReference type="CDD" id="cd06325">
    <property type="entry name" value="PBP1_ABC_unchar_transporter"/>
    <property type="match status" value="1"/>
</dbReference>
<dbReference type="SUPFAM" id="SSF53822">
    <property type="entry name" value="Periplasmic binding protein-like I"/>
    <property type="match status" value="1"/>
</dbReference>
<proteinExistence type="predicted"/>
<dbReference type="Proteomes" id="UP000003277">
    <property type="component" value="Unassembled WGS sequence"/>
</dbReference>
<dbReference type="PATRIC" id="fig|742743.3.peg.337"/>
<dbReference type="OrthoDB" id="1633558at2"/>
<dbReference type="InterPro" id="IPR028082">
    <property type="entry name" value="Peripla_BP_I"/>
</dbReference>
<comment type="caution">
    <text evidence="1">The sequence shown here is derived from an EMBL/GenBank/DDBJ whole genome shotgun (WGS) entry which is preliminary data.</text>
</comment>
<keyword evidence="2" id="KW-1185">Reference proteome</keyword>
<dbReference type="RefSeq" id="WP_008858835.1">
    <property type="nucleotide sequence ID" value="NZ_JH591187.1"/>
</dbReference>
<protein>
    <recommendedName>
        <fullName evidence="3">ABC transporter substrate-binding protein</fullName>
    </recommendedName>
</protein>